<gene>
    <name evidence="1" type="ORF">HLB09_00735</name>
</gene>
<evidence type="ECO:0000313" key="2">
    <source>
        <dbReference type="Proteomes" id="UP000555552"/>
    </source>
</evidence>
<evidence type="ECO:0000313" key="1">
    <source>
        <dbReference type="EMBL" id="NNH21632.1"/>
    </source>
</evidence>
<dbReference type="EMBL" id="JABEMA010000004">
    <property type="protein sequence ID" value="NNH21632.1"/>
    <property type="molecule type" value="Genomic_DNA"/>
</dbReference>
<proteinExistence type="predicted"/>
<name>A0A849BLF5_9ACTN</name>
<comment type="caution">
    <text evidence="1">The sequence shown here is derived from an EMBL/GenBank/DDBJ whole genome shotgun (WGS) entry which is preliminary data.</text>
</comment>
<keyword evidence="2" id="KW-1185">Reference proteome</keyword>
<dbReference type="AlphaFoldDB" id="A0A849BLF5"/>
<accession>A0A849BLF5</accession>
<dbReference type="RefSeq" id="WP_171201501.1">
    <property type="nucleotide sequence ID" value="NZ_BAAANP010000006.1"/>
</dbReference>
<sequence length="91" mass="9103">MTKGAVAVAGQLLAGGTRDVVVALEQPMPDATYVAAPVLMASSSLLGKVVIDGVSAQTRTAVTVRVRNAGLAALMADGTRVGVVATHMPTT</sequence>
<protein>
    <submittedName>
        <fullName evidence="1">Uncharacterized protein</fullName>
    </submittedName>
</protein>
<dbReference type="Proteomes" id="UP000555552">
    <property type="component" value="Unassembled WGS sequence"/>
</dbReference>
<organism evidence="1 2">
    <name type="scientific">Pseudokineococcus marinus</name>
    <dbReference type="NCBI Taxonomy" id="351215"/>
    <lineage>
        <taxon>Bacteria</taxon>
        <taxon>Bacillati</taxon>
        <taxon>Actinomycetota</taxon>
        <taxon>Actinomycetes</taxon>
        <taxon>Kineosporiales</taxon>
        <taxon>Kineosporiaceae</taxon>
        <taxon>Pseudokineococcus</taxon>
    </lineage>
</organism>
<reference evidence="1 2" key="1">
    <citation type="submission" date="2020-05" db="EMBL/GenBank/DDBJ databases">
        <title>MicrobeNet Type strains.</title>
        <authorList>
            <person name="Nicholson A.C."/>
        </authorList>
    </citation>
    <scope>NUCLEOTIDE SEQUENCE [LARGE SCALE GENOMIC DNA]</scope>
    <source>
        <strain evidence="1 2">JCM 14547</strain>
    </source>
</reference>